<evidence type="ECO:0000313" key="3">
    <source>
        <dbReference type="EMBL" id="GKT36699.1"/>
    </source>
</evidence>
<dbReference type="Gene3D" id="3.30.1370.10">
    <property type="entry name" value="K Homology domain, type 1"/>
    <property type="match status" value="1"/>
</dbReference>
<feature type="compositionally biased region" description="Low complexity" evidence="1">
    <location>
        <begin position="246"/>
        <end position="267"/>
    </location>
</feature>
<dbReference type="SUPFAM" id="SSF54791">
    <property type="entry name" value="Eukaryotic type KH-domain (KH-domain type I)"/>
    <property type="match status" value="1"/>
</dbReference>
<comment type="caution">
    <text evidence="3">The sequence shown here is derived from an EMBL/GenBank/DDBJ whole genome shotgun (WGS) entry which is preliminary data.</text>
</comment>
<evidence type="ECO:0000256" key="1">
    <source>
        <dbReference type="SAM" id="MobiDB-lite"/>
    </source>
</evidence>
<feature type="compositionally biased region" description="Basic and acidic residues" evidence="1">
    <location>
        <begin position="271"/>
        <end position="287"/>
    </location>
</feature>
<feature type="domain" description="KHDC4/BBP-like KH-domain type I" evidence="2">
    <location>
        <begin position="49"/>
        <end position="114"/>
    </location>
</feature>
<name>A0ABQ5KZ04_9EUKA</name>
<reference evidence="3" key="1">
    <citation type="submission" date="2022-03" db="EMBL/GenBank/DDBJ databases">
        <title>Draft genome sequence of Aduncisulcus paluster, a free-living microaerophilic Fornicata.</title>
        <authorList>
            <person name="Yuyama I."/>
            <person name="Kume K."/>
            <person name="Tamura T."/>
            <person name="Inagaki Y."/>
            <person name="Hashimoto T."/>
        </authorList>
    </citation>
    <scope>NUCLEOTIDE SEQUENCE</scope>
    <source>
        <strain evidence="3">NY0171</strain>
    </source>
</reference>
<feature type="region of interest" description="Disordered" evidence="1">
    <location>
        <begin position="242"/>
        <end position="338"/>
    </location>
</feature>
<evidence type="ECO:0000313" key="4">
    <source>
        <dbReference type="Proteomes" id="UP001057375"/>
    </source>
</evidence>
<protein>
    <recommendedName>
        <fullName evidence="2">KHDC4/BBP-like KH-domain type I domain-containing protein</fullName>
    </recommendedName>
</protein>
<dbReference type="EMBL" id="BQXS01011281">
    <property type="protein sequence ID" value="GKT36699.1"/>
    <property type="molecule type" value="Genomic_DNA"/>
</dbReference>
<organism evidence="3 4">
    <name type="scientific">Aduncisulcus paluster</name>
    <dbReference type="NCBI Taxonomy" id="2918883"/>
    <lineage>
        <taxon>Eukaryota</taxon>
        <taxon>Metamonada</taxon>
        <taxon>Carpediemonas-like organisms</taxon>
        <taxon>Aduncisulcus</taxon>
    </lineage>
</organism>
<gene>
    <name evidence="3" type="ORF">ADUPG1_009612</name>
</gene>
<proteinExistence type="predicted"/>
<keyword evidence="4" id="KW-1185">Reference proteome</keyword>
<dbReference type="Proteomes" id="UP001057375">
    <property type="component" value="Unassembled WGS sequence"/>
</dbReference>
<evidence type="ECO:0000259" key="2">
    <source>
        <dbReference type="Pfam" id="PF22675"/>
    </source>
</evidence>
<feature type="compositionally biased region" description="Basic and acidic residues" evidence="1">
    <location>
        <begin position="309"/>
        <end position="323"/>
    </location>
</feature>
<dbReference type="InterPro" id="IPR055256">
    <property type="entry name" value="KH_1_KHDC4/BBP-like"/>
</dbReference>
<accession>A0ABQ5KZ04</accession>
<feature type="region of interest" description="Disordered" evidence="1">
    <location>
        <begin position="124"/>
        <end position="218"/>
    </location>
</feature>
<dbReference type="Pfam" id="PF22675">
    <property type="entry name" value="KH-I_KHDC4-BBP"/>
    <property type="match status" value="1"/>
</dbReference>
<feature type="compositionally biased region" description="Low complexity" evidence="1">
    <location>
        <begin position="131"/>
        <end position="148"/>
    </location>
</feature>
<feature type="compositionally biased region" description="Basic and acidic residues" evidence="1">
    <location>
        <begin position="153"/>
        <end position="169"/>
    </location>
</feature>
<sequence length="349" mass="39885">MESGKRRFSEKDTDKEKDRRDRAKSIRVEQCEDGFTRVYLDFDKEAYNKGFRFVNAILGPGATFMKWISHKCGVKSFVSGRYSKYVDDQVTNIKISGDSAIKVRKAVKYAQDLVLQVKEDFDDYLKNGPTQPQGSSSSYSRGDSRPSYGVGSRWDHHPGRYGDRYDRGQSRGSYSDRGSGDRMGHQQKRLHSYDRSYDNPVDRMSKAPPPQIKQQSSSMDQYVAVKYAQDLVLQVKEDFDDYLKNGPTQPQGSSSSYSRGDSRTSYGVGSRWDHHPGRYGDRYDRGQSRGSYSDRGSGDRMGHQQKRLHSYDRSYDNPVDRMSKAPPPQIKQQSSSMDQYVGFLDELGD</sequence>
<feature type="compositionally biased region" description="Basic and acidic residues" evidence="1">
    <location>
        <begin position="191"/>
        <end position="205"/>
    </location>
</feature>
<dbReference type="InterPro" id="IPR036612">
    <property type="entry name" value="KH_dom_type_1_sf"/>
</dbReference>
<feature type="region of interest" description="Disordered" evidence="1">
    <location>
        <begin position="1"/>
        <end position="23"/>
    </location>
</feature>